<dbReference type="AlphaFoldDB" id="M1K4Q4"/>
<accession>M1K4Q4</accession>
<reference evidence="3" key="2">
    <citation type="submission" date="2012-12" db="EMBL/GenBank/DDBJ databases">
        <authorList>
            <person name="Lang B.F."/>
        </authorList>
    </citation>
    <scope>NUCLEOTIDE SEQUENCE</scope>
    <source>
        <strain evidence="3">ATCC 30864</strain>
    </source>
</reference>
<dbReference type="PROSITE" id="PS50889">
    <property type="entry name" value="S4"/>
    <property type="match status" value="1"/>
</dbReference>
<organism evidence="3">
    <name type="scientific">Capsaspora owczarzaki</name>
    <dbReference type="NCBI Taxonomy" id="192875"/>
    <lineage>
        <taxon>Eukaryota</taxon>
        <taxon>Filasterea</taxon>
        <taxon>Capsaspora</taxon>
    </lineage>
</organism>
<name>M1K4Q4_9EUKA</name>
<dbReference type="Gene3D" id="1.10.1050.10">
    <property type="entry name" value="Ribosomal Protein S4 Delta 41, Chain A, domain 1"/>
    <property type="match status" value="1"/>
</dbReference>
<feature type="domain" description="RNA-binding S4" evidence="2">
    <location>
        <begin position="77"/>
        <end position="141"/>
    </location>
</feature>
<dbReference type="Gene3D" id="3.10.290.10">
    <property type="entry name" value="RNA-binding S4 domain"/>
    <property type="match status" value="1"/>
</dbReference>
<protein>
    <recommendedName>
        <fullName evidence="2">RNA-binding S4 domain-containing protein</fullName>
    </recommendedName>
</protein>
<dbReference type="InterPro" id="IPR036986">
    <property type="entry name" value="S4_RNA-bd_sf"/>
</dbReference>
<dbReference type="CDD" id="cd00165">
    <property type="entry name" value="S4"/>
    <property type="match status" value="1"/>
</dbReference>
<keyword evidence="3" id="KW-0496">Mitochondrion</keyword>
<sequence>MRIQITKKNQHIKDMKVQLLSLWNKYKRGTKQSRYDTIRISKIRKIKHDYGNLKETHTIKQACLNRNPEKLVSTLNKRLDAILVHCNWSISIIEARNWIKLGYILVNNKIIKYGGYMPNIMDLITVKTTDSKGETIAESIRLRNGISKHWSWLKKLRFTKKPAISKLSFLKSRKKYLGFKHKNDFFKKSGKSLNSIKSNKSLKSVKLANIVLKKKIAMESANNAVKSLKPANIALKKKIT</sequence>
<dbReference type="SMART" id="SM00363">
    <property type="entry name" value="S4"/>
    <property type="match status" value="1"/>
</dbReference>
<dbReference type="SUPFAM" id="SSF55174">
    <property type="entry name" value="Alpha-L RNA-binding motif"/>
    <property type="match status" value="1"/>
</dbReference>
<proteinExistence type="predicted"/>
<evidence type="ECO:0000259" key="2">
    <source>
        <dbReference type="SMART" id="SM00363"/>
    </source>
</evidence>
<dbReference type="GO" id="GO:0003723">
    <property type="term" value="F:RNA binding"/>
    <property type="evidence" value="ECO:0007669"/>
    <property type="project" value="UniProtKB-KW"/>
</dbReference>
<reference evidence="3" key="1">
    <citation type="journal article" date="2008" name="Mol. Biol. Evol.">
        <title>A phylogenomic investigation into the origin of metazoa.</title>
        <authorList>
            <person name="Ruiz-Trillo I."/>
            <person name="Roger A.J."/>
            <person name="Burger G."/>
            <person name="Gray M.W."/>
            <person name="Lang B.F."/>
        </authorList>
    </citation>
    <scope>NUCLEOTIDE SEQUENCE</scope>
    <source>
        <strain evidence="3">ATCC 30864</strain>
    </source>
</reference>
<keyword evidence="1" id="KW-0694">RNA-binding</keyword>
<evidence type="ECO:0000313" key="3">
    <source>
        <dbReference type="EMBL" id="AGE93619.1"/>
    </source>
</evidence>
<evidence type="ECO:0000256" key="1">
    <source>
        <dbReference type="PROSITE-ProRule" id="PRU00182"/>
    </source>
</evidence>
<dbReference type="EMBL" id="KC573038">
    <property type="protein sequence ID" value="AGE93619.1"/>
    <property type="molecule type" value="Genomic_DNA"/>
</dbReference>
<dbReference type="InterPro" id="IPR002942">
    <property type="entry name" value="S4_RNA-bd"/>
</dbReference>
<gene>
    <name evidence="3" type="primary">orf240</name>
</gene>
<geneLocation type="mitochondrion" evidence="3"/>